<dbReference type="Proteomes" id="UP000244937">
    <property type="component" value="Chromosome"/>
</dbReference>
<protein>
    <submittedName>
        <fullName evidence="4">Thioredoxin family protein</fullName>
    </submittedName>
</protein>
<evidence type="ECO:0000313" key="5">
    <source>
        <dbReference type="Proteomes" id="UP000244937"/>
    </source>
</evidence>
<dbReference type="InterPro" id="IPR012336">
    <property type="entry name" value="Thioredoxin-like_fold"/>
</dbReference>
<gene>
    <name evidence="4" type="ORF">HYN49_05880</name>
</gene>
<keyword evidence="5" id="KW-1185">Reference proteome</keyword>
<evidence type="ECO:0000259" key="3">
    <source>
        <dbReference type="PROSITE" id="PS51352"/>
    </source>
</evidence>
<dbReference type="PANTHER" id="PTHR15337">
    <property type="entry name" value="ANTERIOR GRADIENT PROTEIN-RELATED"/>
    <property type="match status" value="1"/>
</dbReference>
<feature type="chain" id="PRO_5015683805" evidence="2">
    <location>
        <begin position="20"/>
        <end position="152"/>
    </location>
</feature>
<dbReference type="InterPro" id="IPR051099">
    <property type="entry name" value="AGR/TXD"/>
</dbReference>
<dbReference type="Gene3D" id="3.40.30.10">
    <property type="entry name" value="Glutaredoxin"/>
    <property type="match status" value="1"/>
</dbReference>
<name>A0A2S1SGC9_9FLAO</name>
<dbReference type="InterPro" id="IPR036249">
    <property type="entry name" value="Thioredoxin-like_sf"/>
</dbReference>
<accession>A0A2S1SGC9</accession>
<dbReference type="RefSeq" id="WP_108903254.1">
    <property type="nucleotide sequence ID" value="NZ_CP029187.1"/>
</dbReference>
<proteinExistence type="predicted"/>
<keyword evidence="1 2" id="KW-0732">Signal</keyword>
<evidence type="ECO:0000256" key="2">
    <source>
        <dbReference type="SAM" id="SignalP"/>
    </source>
</evidence>
<dbReference type="OrthoDB" id="981626at2"/>
<dbReference type="AlphaFoldDB" id="A0A2S1SGC9"/>
<feature type="domain" description="Thioredoxin" evidence="3">
    <location>
        <begin position="4"/>
        <end position="151"/>
    </location>
</feature>
<dbReference type="PROSITE" id="PS51352">
    <property type="entry name" value="THIOREDOXIN_2"/>
    <property type="match status" value="1"/>
</dbReference>
<dbReference type="InterPro" id="IPR013766">
    <property type="entry name" value="Thioredoxin_domain"/>
</dbReference>
<feature type="signal peptide" evidence="2">
    <location>
        <begin position="1"/>
        <end position="19"/>
    </location>
</feature>
<evidence type="ECO:0000256" key="1">
    <source>
        <dbReference type="ARBA" id="ARBA00022729"/>
    </source>
</evidence>
<sequence>MKKLAILAVLVLFTVTAKAQELKWYTDVKEASEVSMKSKKPLMFFFTGSDWCGWCMRLQKEVFQTADFTKWANENVVLVELDFPRRKQLSADLTKQNNDLGQMFGIRGYPTVWLVTPSKPNDQISFEKLGSTGYVAGGPQAWIQTANTILKK</sequence>
<dbReference type="EMBL" id="CP029187">
    <property type="protein sequence ID" value="AWI25464.1"/>
    <property type="molecule type" value="Genomic_DNA"/>
</dbReference>
<dbReference type="PANTHER" id="PTHR15337:SF11">
    <property type="entry name" value="THIOREDOXIN DOMAIN-CONTAINING PROTEIN"/>
    <property type="match status" value="1"/>
</dbReference>
<dbReference type="SUPFAM" id="SSF52833">
    <property type="entry name" value="Thioredoxin-like"/>
    <property type="match status" value="1"/>
</dbReference>
<reference evidence="4 5" key="1">
    <citation type="submission" date="2018-05" db="EMBL/GenBank/DDBJ databases">
        <title>Genome sequencing of Flavobacterium sp. HYN0049.</title>
        <authorList>
            <person name="Yi H."/>
            <person name="Baek C."/>
        </authorList>
    </citation>
    <scope>NUCLEOTIDE SEQUENCE [LARGE SCALE GENOMIC DNA]</scope>
    <source>
        <strain evidence="4 5">HYN0049</strain>
    </source>
</reference>
<dbReference type="KEGG" id="fpal:HYN49_05880"/>
<dbReference type="Pfam" id="PF13098">
    <property type="entry name" value="Thioredoxin_2"/>
    <property type="match status" value="1"/>
</dbReference>
<dbReference type="CDD" id="cd02961">
    <property type="entry name" value="PDI_a_family"/>
    <property type="match status" value="1"/>
</dbReference>
<organism evidence="4 5">
    <name type="scientific">Flavobacterium pallidum</name>
    <dbReference type="NCBI Taxonomy" id="2172098"/>
    <lineage>
        <taxon>Bacteria</taxon>
        <taxon>Pseudomonadati</taxon>
        <taxon>Bacteroidota</taxon>
        <taxon>Flavobacteriia</taxon>
        <taxon>Flavobacteriales</taxon>
        <taxon>Flavobacteriaceae</taxon>
        <taxon>Flavobacterium</taxon>
    </lineage>
</organism>
<evidence type="ECO:0000313" key="4">
    <source>
        <dbReference type="EMBL" id="AWI25464.1"/>
    </source>
</evidence>